<dbReference type="CDD" id="cd00093">
    <property type="entry name" value="HTH_XRE"/>
    <property type="match status" value="1"/>
</dbReference>
<dbReference type="InterPro" id="IPR001387">
    <property type="entry name" value="Cro/C1-type_HTH"/>
</dbReference>
<dbReference type="InterPro" id="IPR000014">
    <property type="entry name" value="PAS"/>
</dbReference>
<dbReference type="PROSITE" id="PS50112">
    <property type="entry name" value="PAS"/>
    <property type="match status" value="1"/>
</dbReference>
<dbReference type="SUPFAM" id="SSF47413">
    <property type="entry name" value="lambda repressor-like DNA-binding domains"/>
    <property type="match status" value="1"/>
</dbReference>
<dbReference type="SUPFAM" id="SSF55785">
    <property type="entry name" value="PYP-like sensor domain (PAS domain)"/>
    <property type="match status" value="1"/>
</dbReference>
<dbReference type="Proteomes" id="UP000242699">
    <property type="component" value="Unassembled WGS sequence"/>
</dbReference>
<feature type="domain" description="PAS" evidence="1">
    <location>
        <begin position="357"/>
        <end position="385"/>
    </location>
</feature>
<organism evidence="2 3">
    <name type="scientific">Sulfobacillus benefaciens</name>
    <dbReference type="NCBI Taxonomy" id="453960"/>
    <lineage>
        <taxon>Bacteria</taxon>
        <taxon>Bacillati</taxon>
        <taxon>Bacillota</taxon>
        <taxon>Clostridia</taxon>
        <taxon>Eubacteriales</taxon>
        <taxon>Clostridiales Family XVII. Incertae Sedis</taxon>
        <taxon>Sulfobacillus</taxon>
    </lineage>
</organism>
<protein>
    <recommendedName>
        <fullName evidence="1">PAS domain-containing protein</fullName>
    </recommendedName>
</protein>
<evidence type="ECO:0000313" key="3">
    <source>
        <dbReference type="Proteomes" id="UP000242699"/>
    </source>
</evidence>
<sequence length="458" mass="51563">MKDNLDARKTRWTKEGVLEAIHNRVEKNLPLNSFAVRQDNEALWQAAKRYCGGWASALKEAGVTGNRRCSDTPRARPGSWSREIILARIQEYRDQGASLGAHQMQKVDNRLVSAAGYYFGSWARALEAAGVNPDAVRSSVPWTRDRVVMLIQDAKKSGADLADRSIRFWNRALYRAACDHFGTWEQAVQAALKENVQEARWNPDRIRKLVKDYVAHGFSVNEALRYHPRLSRAIIHHYGSIENLIRVLGLPNTVSNASFHGDQAVLLRAWRTDKGLAPEALAQILDVSPYWVEAYENGKMAVPWNIFWHWAAICGKRRDALRQFLPKPTGIKSRGSYALSVAAHRPGMPFASNSACFVVDSSGTIRHWNKNLSRITGIEARDSEGLRCTEIVRTYLSAADPYCGESCPMKSRPLGERPPEVHWQNPQGFLVRMHMITDKEGWTTHWIEPVSANGGNLG</sequence>
<dbReference type="InterPro" id="IPR010982">
    <property type="entry name" value="Lambda_DNA-bd_dom_sf"/>
</dbReference>
<name>A0A2T2X8T2_9FIRM</name>
<evidence type="ECO:0000259" key="1">
    <source>
        <dbReference type="PROSITE" id="PS50112"/>
    </source>
</evidence>
<dbReference type="AlphaFoldDB" id="A0A2T2X8T2"/>
<reference evidence="2 3" key="1">
    <citation type="journal article" date="2014" name="BMC Genomics">
        <title>Comparison of environmental and isolate Sulfobacillus genomes reveals diverse carbon, sulfur, nitrogen, and hydrogen metabolisms.</title>
        <authorList>
            <person name="Justice N.B."/>
            <person name="Norman A."/>
            <person name="Brown C.T."/>
            <person name="Singh A."/>
            <person name="Thomas B.C."/>
            <person name="Banfield J.F."/>
        </authorList>
    </citation>
    <scope>NUCLEOTIDE SEQUENCE [LARGE SCALE GENOMIC DNA]</scope>
    <source>
        <strain evidence="2">AMDSBA1</strain>
    </source>
</reference>
<accession>A0A2T2X8T2</accession>
<dbReference type="InterPro" id="IPR035965">
    <property type="entry name" value="PAS-like_dom_sf"/>
</dbReference>
<dbReference type="EMBL" id="PXYT01000006">
    <property type="protein sequence ID" value="PSR30902.1"/>
    <property type="molecule type" value="Genomic_DNA"/>
</dbReference>
<gene>
    <name evidence="2" type="ORF">C7B43_04415</name>
</gene>
<evidence type="ECO:0000313" key="2">
    <source>
        <dbReference type="EMBL" id="PSR30902.1"/>
    </source>
</evidence>
<proteinExistence type="predicted"/>
<comment type="caution">
    <text evidence="2">The sequence shown here is derived from an EMBL/GenBank/DDBJ whole genome shotgun (WGS) entry which is preliminary data.</text>
</comment>
<dbReference type="GO" id="GO:0003677">
    <property type="term" value="F:DNA binding"/>
    <property type="evidence" value="ECO:0007669"/>
    <property type="project" value="InterPro"/>
</dbReference>